<evidence type="ECO:0000313" key="3">
    <source>
        <dbReference type="Proteomes" id="UP000034652"/>
    </source>
</evidence>
<keyword evidence="1" id="KW-0812">Transmembrane</keyword>
<feature type="transmembrane region" description="Helical" evidence="1">
    <location>
        <begin position="238"/>
        <end position="260"/>
    </location>
</feature>
<feature type="transmembrane region" description="Helical" evidence="1">
    <location>
        <begin position="353"/>
        <end position="376"/>
    </location>
</feature>
<evidence type="ECO:0000313" key="2">
    <source>
        <dbReference type="EMBL" id="KKT64305.1"/>
    </source>
</evidence>
<evidence type="ECO:0008006" key="4">
    <source>
        <dbReference type="Google" id="ProtNLM"/>
    </source>
</evidence>
<feature type="transmembrane region" description="Helical" evidence="1">
    <location>
        <begin position="133"/>
        <end position="157"/>
    </location>
</feature>
<keyword evidence="1" id="KW-1133">Transmembrane helix</keyword>
<reference evidence="2 3" key="1">
    <citation type="journal article" date="2015" name="Nature">
        <title>rRNA introns, odd ribosomes, and small enigmatic genomes across a large radiation of phyla.</title>
        <authorList>
            <person name="Brown C.T."/>
            <person name="Hug L.A."/>
            <person name="Thomas B.C."/>
            <person name="Sharon I."/>
            <person name="Castelle C.J."/>
            <person name="Singh A."/>
            <person name="Wilkins M.J."/>
            <person name="Williams K.H."/>
            <person name="Banfield J.F."/>
        </authorList>
    </citation>
    <scope>NUCLEOTIDE SEQUENCE [LARGE SCALE GENOMIC DNA]</scope>
</reference>
<gene>
    <name evidence="2" type="ORF">UW57_C0001G0032</name>
</gene>
<organism evidence="2 3">
    <name type="scientific">Candidatus Giovannonibacteria bacterium GW2011_GWA1_44_29</name>
    <dbReference type="NCBI Taxonomy" id="1618646"/>
    <lineage>
        <taxon>Bacteria</taxon>
        <taxon>Candidatus Giovannoniibacteriota</taxon>
    </lineage>
</organism>
<feature type="transmembrane region" description="Helical" evidence="1">
    <location>
        <begin position="12"/>
        <end position="32"/>
    </location>
</feature>
<feature type="transmembrane region" description="Helical" evidence="1">
    <location>
        <begin position="313"/>
        <end position="333"/>
    </location>
</feature>
<dbReference type="Proteomes" id="UP000034652">
    <property type="component" value="Unassembled WGS sequence"/>
</dbReference>
<accession>A0A0G1IZ28</accession>
<dbReference type="PATRIC" id="fig|1618646.3.peg.34"/>
<feature type="transmembrane region" description="Helical" evidence="1">
    <location>
        <begin position="106"/>
        <end position="126"/>
    </location>
</feature>
<keyword evidence="1" id="KW-0472">Membrane</keyword>
<proteinExistence type="predicted"/>
<feature type="transmembrane region" description="Helical" evidence="1">
    <location>
        <begin position="280"/>
        <end position="301"/>
    </location>
</feature>
<dbReference type="STRING" id="1618646.UW57_C0001G0032"/>
<protein>
    <recommendedName>
        <fullName evidence="4">Glycosyltransferase RgtA/B/C/D-like domain-containing protein</fullName>
    </recommendedName>
</protein>
<name>A0A0G1IZ28_9BACT</name>
<evidence type="ECO:0000256" key="1">
    <source>
        <dbReference type="SAM" id="Phobius"/>
    </source>
</evidence>
<comment type="caution">
    <text evidence="2">The sequence shown here is derived from an EMBL/GenBank/DDBJ whole genome shotgun (WGS) entry which is preliminary data.</text>
</comment>
<dbReference type="AlphaFoldDB" id="A0A0G1IZ28"/>
<dbReference type="EMBL" id="LCIV01000001">
    <property type="protein sequence ID" value="KKT64305.1"/>
    <property type="molecule type" value="Genomic_DNA"/>
</dbReference>
<sequence length="597" mass="69198">MLQLRNHKAIIAHGLIMATLIISPLIIFPFMAGNRYRGINIANYGRDELGYLSRGKEVLEGHGLGNYTFREGKDGQDPYFNYSEYMLVTPLRLLGLADKADITTIYAFYNFLGVFVLVLLIYFLALELSSDKLLSITTSLMVVGGYGLLQPHLWFSINGYGQAFSPYIPSLVTFAYLNLLIKSLREEVWRWKYLILTAFSFGLLFYIYLYAWSYILAFNLILFFLYFIRGDKERFKKILFITFFGLIIGSYNLYSIYISLHSELNKQLFYFFGASYGRTPMFNMVNLIPLLLFSAFIYARPKDSEGEIEKKRNWPLILALILTGWAVMNQQIITGKILQPAHYRDVFLVPMAIIVSLYMLSFKKAILIFLLIAVYINTAIGQYKATLTGYDLKIYRQNYRQLIDILNKNNDGGVIFTAERDNSYLFTVYTPHDLFWSNPFSAVNVPIKRIKDALYVYTYINKQKRDSLSDYVREVGNPRYKLNQEESAYRDIYLSLEGLSSGLTISDYYKKLINNDPEILKKREQMLYELDLEYSIIKKRKNGIEDLLKSYGIDYIVHDKNLYPEWDISVLGGLREVIVSNPPTGQAGNIYLYKIAK</sequence>